<keyword evidence="2" id="KW-0808">Transferase</keyword>
<dbReference type="PANTHER" id="PTHR43072">
    <property type="entry name" value="N-ACETYLTRANSFERASE"/>
    <property type="match status" value="1"/>
</dbReference>
<keyword evidence="3" id="KW-1185">Reference proteome</keyword>
<reference evidence="2 3" key="1">
    <citation type="submission" date="2014-05" db="EMBL/GenBank/DDBJ databases">
        <title>ATOL: Assembling a taxonomically balanced genome-scale reconstruction of the evolutionary history of the Enterobacteriaceae.</title>
        <authorList>
            <person name="Plunkett G.III."/>
            <person name="Neeno-Eckwall E.C."/>
            <person name="Glasner J.D."/>
            <person name="Perna N.T."/>
        </authorList>
    </citation>
    <scope>NUCLEOTIDE SEQUENCE [LARGE SCALE GENOMIC DNA]</scope>
    <source>
        <strain evidence="2 3">ATCC 33852</strain>
    </source>
</reference>
<dbReference type="Pfam" id="PF00583">
    <property type="entry name" value="Acetyltransf_1"/>
    <property type="match status" value="1"/>
</dbReference>
<protein>
    <submittedName>
        <fullName evidence="2">Putative acetyltransferase</fullName>
        <ecNumber evidence="2">2.3.1.183</ecNumber>
    </submittedName>
</protein>
<keyword evidence="2" id="KW-0012">Acyltransferase</keyword>
<dbReference type="RefSeq" id="WP_419471221.1">
    <property type="nucleotide sequence ID" value="NZ_JMPJ01000045.1"/>
</dbReference>
<dbReference type="EC" id="2.3.1.183" evidence="2"/>
<proteinExistence type="predicted"/>
<evidence type="ECO:0000313" key="3">
    <source>
        <dbReference type="Proteomes" id="UP000028640"/>
    </source>
</evidence>
<evidence type="ECO:0000313" key="2">
    <source>
        <dbReference type="EMBL" id="KFC81998.1"/>
    </source>
</evidence>
<dbReference type="InterPro" id="IPR016181">
    <property type="entry name" value="Acyl_CoA_acyltransferase"/>
</dbReference>
<organism evidence="2 3">
    <name type="scientific">Ewingella americana (strain ATCC 33852 / DSM 4580 / CCUG 14506 / JCM 5911 / LMG 7869 / NCTC 12157 / CDC 1468-78)</name>
    <dbReference type="NCBI Taxonomy" id="910964"/>
    <lineage>
        <taxon>Bacteria</taxon>
        <taxon>Pseudomonadati</taxon>
        <taxon>Pseudomonadota</taxon>
        <taxon>Gammaproteobacteria</taxon>
        <taxon>Enterobacterales</taxon>
        <taxon>Yersiniaceae</taxon>
        <taxon>Ewingella</taxon>
    </lineage>
</organism>
<dbReference type="STRING" id="910964.GEAM_1624"/>
<feature type="domain" description="N-acetyltransferase" evidence="1">
    <location>
        <begin position="9"/>
        <end position="172"/>
    </location>
</feature>
<dbReference type="CDD" id="cd04301">
    <property type="entry name" value="NAT_SF"/>
    <property type="match status" value="1"/>
</dbReference>
<dbReference type="GeneID" id="78379971"/>
<name>A0A085GE53_EWIA3</name>
<dbReference type="PROSITE" id="PS51186">
    <property type="entry name" value="GNAT"/>
    <property type="match status" value="1"/>
</dbReference>
<dbReference type="Proteomes" id="UP000028640">
    <property type="component" value="Unassembled WGS sequence"/>
</dbReference>
<evidence type="ECO:0000259" key="1">
    <source>
        <dbReference type="PROSITE" id="PS51186"/>
    </source>
</evidence>
<comment type="caution">
    <text evidence="2">The sequence shown here is derived from an EMBL/GenBank/DDBJ whole genome shotgun (WGS) entry which is preliminary data.</text>
</comment>
<dbReference type="EMBL" id="JMPJ01000045">
    <property type="protein sequence ID" value="KFC81998.1"/>
    <property type="molecule type" value="Genomic_DNA"/>
</dbReference>
<accession>A0A085GE53</accession>
<dbReference type="Gene3D" id="3.40.630.30">
    <property type="match status" value="1"/>
</dbReference>
<dbReference type="GO" id="GO:0102971">
    <property type="term" value="F:phosphinothricin N-acetyltransferase activity"/>
    <property type="evidence" value="ECO:0007669"/>
    <property type="project" value="UniProtKB-EC"/>
</dbReference>
<dbReference type="SUPFAM" id="SSF55729">
    <property type="entry name" value="Acyl-CoA N-acyltransferases (Nat)"/>
    <property type="match status" value="1"/>
</dbReference>
<dbReference type="PANTHER" id="PTHR43072:SF8">
    <property type="entry name" value="ACYLTRANSFERASE FABY-RELATED"/>
    <property type="match status" value="1"/>
</dbReference>
<dbReference type="InterPro" id="IPR000182">
    <property type="entry name" value="GNAT_dom"/>
</dbReference>
<gene>
    <name evidence="2" type="ORF">GEAM_1624</name>
</gene>
<dbReference type="eggNOG" id="COG1247">
    <property type="taxonomic scope" value="Bacteria"/>
</dbReference>
<sequence length="183" mass="20411">MSVLMRDTITLHDATMADMVQVQAIYAHHVIHGIASFETEPPSLDEMLTRREKVLSEDMCYLVAKRDKQVLGYCYLAPYRPRYAYRFTCESSVYIAEGQQGLGIGKRLMQEAIRRATEGGWRQMIANVGNSENLGSIGLHKSLGFQTIGTLKSVGFKHGRWVDTVLLQLALGEGDVTLPTSKS</sequence>
<dbReference type="AlphaFoldDB" id="A0A085GE53"/>